<dbReference type="GO" id="GO:0009738">
    <property type="term" value="P:abscisic acid-activated signaling pathway"/>
    <property type="evidence" value="ECO:0007669"/>
    <property type="project" value="InterPro"/>
</dbReference>
<dbReference type="CDD" id="cd07816">
    <property type="entry name" value="Bet_v1-like"/>
    <property type="match status" value="1"/>
</dbReference>
<dbReference type="Pfam" id="PF00407">
    <property type="entry name" value="Bet_v_1"/>
    <property type="match status" value="1"/>
</dbReference>
<dbReference type="GO" id="GO:0005634">
    <property type="term" value="C:nucleus"/>
    <property type="evidence" value="ECO:0007669"/>
    <property type="project" value="TreeGrafter"/>
</dbReference>
<evidence type="ECO:0000256" key="1">
    <source>
        <dbReference type="ARBA" id="ARBA00009744"/>
    </source>
</evidence>
<evidence type="ECO:0000313" key="4">
    <source>
        <dbReference type="Proteomes" id="UP000834106"/>
    </source>
</evidence>
<dbReference type="SUPFAM" id="SSF55961">
    <property type="entry name" value="Bet v1-like"/>
    <property type="match status" value="1"/>
</dbReference>
<sequence>MGIFKFFHEAKTKVAPHRMFKTLVTESHNVLPKVTPSIKSVEIIEGDGGPGSIYKTTFPEGAHFKHVSHKINDIDPVNYVSKYTLVDGDVLGDKIEKVDYEVKFEHSEDGGCVVKQTSEYHTKGDFELKEEDVKAGKEQAQGLFKACDEYLAANPHVCA</sequence>
<dbReference type="InterPro" id="IPR050279">
    <property type="entry name" value="Plant_def-hormone_signal"/>
</dbReference>
<feature type="domain" description="Bet v I/Major latex protein" evidence="2">
    <location>
        <begin position="2"/>
        <end position="153"/>
    </location>
</feature>
<dbReference type="InterPro" id="IPR023393">
    <property type="entry name" value="START-like_dom_sf"/>
</dbReference>
<dbReference type="InterPro" id="IPR024949">
    <property type="entry name" value="Bet_v_I_allergen"/>
</dbReference>
<keyword evidence="4" id="KW-1185">Reference proteome</keyword>
<dbReference type="FunFam" id="3.30.530.20:FF:000007">
    <property type="entry name" value="Major pollen allergen Bet v 1-A"/>
    <property type="match status" value="1"/>
</dbReference>
<dbReference type="PANTHER" id="PTHR31213:SF157">
    <property type="entry name" value="MAJOR ALLERGEN MAL D 1-LIKE"/>
    <property type="match status" value="1"/>
</dbReference>
<dbReference type="GO" id="GO:0005737">
    <property type="term" value="C:cytoplasm"/>
    <property type="evidence" value="ECO:0007669"/>
    <property type="project" value="TreeGrafter"/>
</dbReference>
<dbReference type="GO" id="GO:0006952">
    <property type="term" value="P:defense response"/>
    <property type="evidence" value="ECO:0007669"/>
    <property type="project" value="InterPro"/>
</dbReference>
<dbReference type="Proteomes" id="UP000834106">
    <property type="component" value="Chromosome 14"/>
</dbReference>
<evidence type="ECO:0000259" key="2">
    <source>
        <dbReference type="Pfam" id="PF00407"/>
    </source>
</evidence>
<dbReference type="PANTHER" id="PTHR31213">
    <property type="entry name" value="OS08G0374000 PROTEIN-RELATED"/>
    <property type="match status" value="1"/>
</dbReference>
<organism evidence="3 4">
    <name type="scientific">Fraxinus pennsylvanica</name>
    <dbReference type="NCBI Taxonomy" id="56036"/>
    <lineage>
        <taxon>Eukaryota</taxon>
        <taxon>Viridiplantae</taxon>
        <taxon>Streptophyta</taxon>
        <taxon>Embryophyta</taxon>
        <taxon>Tracheophyta</taxon>
        <taxon>Spermatophyta</taxon>
        <taxon>Magnoliopsida</taxon>
        <taxon>eudicotyledons</taxon>
        <taxon>Gunneridae</taxon>
        <taxon>Pentapetalae</taxon>
        <taxon>asterids</taxon>
        <taxon>lamiids</taxon>
        <taxon>Lamiales</taxon>
        <taxon>Oleaceae</taxon>
        <taxon>Oleeae</taxon>
        <taxon>Fraxinus</taxon>
    </lineage>
</organism>
<dbReference type="PRINTS" id="PR00634">
    <property type="entry name" value="BETALLERGEN"/>
</dbReference>
<protein>
    <recommendedName>
        <fullName evidence="2">Bet v I/Major latex protein domain-containing protein</fullName>
    </recommendedName>
</protein>
<proteinExistence type="inferred from homology"/>
<reference evidence="3" key="1">
    <citation type="submission" date="2023-05" db="EMBL/GenBank/DDBJ databases">
        <authorList>
            <person name="Huff M."/>
        </authorList>
    </citation>
    <scope>NUCLEOTIDE SEQUENCE</scope>
</reference>
<dbReference type="GO" id="GO:0010427">
    <property type="term" value="F:abscisic acid binding"/>
    <property type="evidence" value="ECO:0007669"/>
    <property type="project" value="InterPro"/>
</dbReference>
<dbReference type="EMBL" id="OU503049">
    <property type="protein sequence ID" value="CAI9776041.1"/>
    <property type="molecule type" value="Genomic_DNA"/>
</dbReference>
<dbReference type="InterPro" id="IPR000916">
    <property type="entry name" value="Bet_v_I/MLP"/>
</dbReference>
<dbReference type="GO" id="GO:0038023">
    <property type="term" value="F:signaling receptor activity"/>
    <property type="evidence" value="ECO:0007669"/>
    <property type="project" value="InterPro"/>
</dbReference>
<dbReference type="Gene3D" id="3.30.530.20">
    <property type="match status" value="1"/>
</dbReference>
<evidence type="ECO:0000313" key="3">
    <source>
        <dbReference type="EMBL" id="CAI9776041.1"/>
    </source>
</evidence>
<name>A0AAD1ZUG5_9LAMI</name>
<dbReference type="GO" id="GO:0004864">
    <property type="term" value="F:protein phosphatase inhibitor activity"/>
    <property type="evidence" value="ECO:0007669"/>
    <property type="project" value="InterPro"/>
</dbReference>
<gene>
    <name evidence="3" type="ORF">FPE_LOCUS23471</name>
</gene>
<accession>A0AAD1ZUG5</accession>
<dbReference type="AlphaFoldDB" id="A0AAD1ZUG5"/>
<comment type="similarity">
    <text evidence="1">Belongs to the BetVI family.</text>
</comment>